<dbReference type="Pfam" id="PF00534">
    <property type="entry name" value="Glycos_transf_1"/>
    <property type="match status" value="1"/>
</dbReference>
<dbReference type="GO" id="GO:0016757">
    <property type="term" value="F:glycosyltransferase activity"/>
    <property type="evidence" value="ECO:0007669"/>
    <property type="project" value="UniProtKB-KW"/>
</dbReference>
<feature type="domain" description="Glycosyltransferase subfamily 4-like N-terminal" evidence="5">
    <location>
        <begin position="167"/>
        <end position="281"/>
    </location>
</feature>
<name>A0A5R9E8D2_9ACTN</name>
<keyword evidence="7" id="KW-1185">Reference proteome</keyword>
<keyword evidence="3 6" id="KW-0808">Transferase</keyword>
<dbReference type="AlphaFoldDB" id="A0A5R9E8D2"/>
<dbReference type="InterPro" id="IPR028098">
    <property type="entry name" value="Glyco_trans_4-like_N"/>
</dbReference>
<evidence type="ECO:0000313" key="6">
    <source>
        <dbReference type="EMBL" id="TLQ45129.1"/>
    </source>
</evidence>
<dbReference type="OrthoDB" id="3318784at2"/>
<dbReference type="Gene3D" id="3.40.50.2000">
    <property type="entry name" value="Glycogen Phosphorylase B"/>
    <property type="match status" value="2"/>
</dbReference>
<reference evidence="6 7" key="1">
    <citation type="submission" date="2019-05" db="EMBL/GenBank/DDBJ databases">
        <title>Streptomyces marianii sp. nov., a novel marine actinomycete from southern coast of India.</title>
        <authorList>
            <person name="Iniyan A.M."/>
            <person name="Wink J."/>
            <person name="Ramprasad E."/>
            <person name="Ramana C.V."/>
            <person name="Bunk B."/>
            <person name="Sproer C."/>
            <person name="Joseph F.-J.R.S."/>
            <person name="Vincent S.G.P."/>
        </authorList>
    </citation>
    <scope>NUCLEOTIDE SEQUENCE [LARGE SCALE GENOMIC DNA]</scope>
    <source>
        <strain evidence="6 7">ICN19</strain>
    </source>
</reference>
<organism evidence="6 7">
    <name type="scientific">Streptomyces marianii</name>
    <dbReference type="NCBI Taxonomy" id="1817406"/>
    <lineage>
        <taxon>Bacteria</taxon>
        <taxon>Bacillati</taxon>
        <taxon>Actinomycetota</taxon>
        <taxon>Actinomycetes</taxon>
        <taxon>Kitasatosporales</taxon>
        <taxon>Streptomycetaceae</taxon>
        <taxon>Streptomyces</taxon>
    </lineage>
</organism>
<comment type="caution">
    <text evidence="6">The sequence shown here is derived from an EMBL/GenBank/DDBJ whole genome shotgun (WGS) entry which is preliminary data.</text>
</comment>
<sequence length="530" mass="59448">MLVDNGVNGDSRVQKEARSAAAAGWDVFLVGKSPTKETQSWQIGGAEVRLLHVPGPMKRRRHEYRRAVLRAPLAYPPGPLASFRRQKSMAWRVDLNTRRILARQQGSTAATLQLVIPRIAARVQSLWIRLRARQTRILEKRRKRMDSLLDRVTTAFWLRTMGNRAWRRLDPHLWDLELAYGKVIDQLKPDLIHANDFRMLGVGARAALRARAEGRDVKLVWDAHELVSGIKPWDPHPRWHVAQISHEREYAPYADAVVTVSDTLADLLAKEHNLRARPFVVLNAPEEEVAPEHAAEPIPDLRGLCGIGPDVPLCVYSGAAAPQRGLDIMVESLPALPDLHVALVVLRTDSAYMKSLAQRAEELGAADRLHILPYVPHYQVVPFLSAADVGVIPIHHWPNHEIALITKFFEYSHARLPLVVSDVKTMAATVEKTGQGEVFKAEDSEDYIRAVKAVLARPKAYREVYSAPGLLKQWTWEAQADNLDRVYALLLLSSERQTAEVSEDPDLAGHTCITCGEEYESDESPIKATC</sequence>
<dbReference type="PANTHER" id="PTHR12526:SF600">
    <property type="entry name" value="GLYCOSYL TRANSFERASE GROUP 1"/>
    <property type="match status" value="1"/>
</dbReference>
<dbReference type="PANTHER" id="PTHR12526">
    <property type="entry name" value="GLYCOSYLTRANSFERASE"/>
    <property type="match status" value="1"/>
</dbReference>
<evidence type="ECO:0000256" key="3">
    <source>
        <dbReference type="ARBA" id="ARBA00022679"/>
    </source>
</evidence>
<evidence type="ECO:0000256" key="2">
    <source>
        <dbReference type="ARBA" id="ARBA00022676"/>
    </source>
</evidence>
<dbReference type="Pfam" id="PF13439">
    <property type="entry name" value="Glyco_transf_4"/>
    <property type="match status" value="1"/>
</dbReference>
<keyword evidence="2" id="KW-0328">Glycosyltransferase</keyword>
<evidence type="ECO:0000259" key="5">
    <source>
        <dbReference type="Pfam" id="PF13439"/>
    </source>
</evidence>
<dbReference type="Proteomes" id="UP000305921">
    <property type="component" value="Unassembled WGS sequence"/>
</dbReference>
<evidence type="ECO:0000313" key="7">
    <source>
        <dbReference type="Proteomes" id="UP000305921"/>
    </source>
</evidence>
<dbReference type="RefSeq" id="WP_138054481.1">
    <property type="nucleotide sequence ID" value="NZ_VAWE01000001.1"/>
</dbReference>
<protein>
    <recommendedName>
        <fullName evidence="1">D-inositol 3-phosphate glycosyltransferase</fullName>
    </recommendedName>
</protein>
<dbReference type="CDD" id="cd03801">
    <property type="entry name" value="GT4_PimA-like"/>
    <property type="match status" value="1"/>
</dbReference>
<feature type="domain" description="Glycosyl transferase family 1" evidence="4">
    <location>
        <begin position="310"/>
        <end position="463"/>
    </location>
</feature>
<evidence type="ECO:0000256" key="1">
    <source>
        <dbReference type="ARBA" id="ARBA00021292"/>
    </source>
</evidence>
<evidence type="ECO:0000259" key="4">
    <source>
        <dbReference type="Pfam" id="PF00534"/>
    </source>
</evidence>
<accession>A0A5R9E8D2</accession>
<dbReference type="InterPro" id="IPR001296">
    <property type="entry name" value="Glyco_trans_1"/>
</dbReference>
<dbReference type="SUPFAM" id="SSF53756">
    <property type="entry name" value="UDP-Glycosyltransferase/glycogen phosphorylase"/>
    <property type="match status" value="1"/>
</dbReference>
<dbReference type="EMBL" id="VAWE01000001">
    <property type="protein sequence ID" value="TLQ45129.1"/>
    <property type="molecule type" value="Genomic_DNA"/>
</dbReference>
<gene>
    <name evidence="6" type="ORF">FEF34_20640</name>
</gene>
<proteinExistence type="predicted"/>